<proteinExistence type="predicted"/>
<reference evidence="2" key="1">
    <citation type="submission" date="2020-06" db="EMBL/GenBank/DDBJ databases">
        <title>WGS assembly of Ceratodon purpureus strain R40.</title>
        <authorList>
            <person name="Carey S.B."/>
            <person name="Jenkins J."/>
            <person name="Shu S."/>
            <person name="Lovell J.T."/>
            <person name="Sreedasyam A."/>
            <person name="Maumus F."/>
            <person name="Tiley G.P."/>
            <person name="Fernandez-Pozo N."/>
            <person name="Barry K."/>
            <person name="Chen C."/>
            <person name="Wang M."/>
            <person name="Lipzen A."/>
            <person name="Daum C."/>
            <person name="Saski C.A."/>
            <person name="Payton A.C."/>
            <person name="Mcbreen J.C."/>
            <person name="Conrad R.E."/>
            <person name="Kollar L.M."/>
            <person name="Olsson S."/>
            <person name="Huttunen S."/>
            <person name="Landis J.B."/>
            <person name="Wickett N.J."/>
            <person name="Johnson M.G."/>
            <person name="Rensing S.A."/>
            <person name="Grimwood J."/>
            <person name="Schmutz J."/>
            <person name="Mcdaniel S.F."/>
        </authorList>
    </citation>
    <scope>NUCLEOTIDE SEQUENCE</scope>
    <source>
        <strain evidence="2">R40</strain>
    </source>
</reference>
<sequence>MEREGGSVPVPACKALASQQTRRGGGDFPDLSHGGEPSSPSSIGAACLAACLALPCRVGWAPSSILGVPGGACHLSISEGVGQWGRARSDARGGQGARFSPSFNPALSGCLVGNSLSSFFMRFSVGMPNWVCFCLVSLFPGITPALTP</sequence>
<evidence type="ECO:0000313" key="3">
    <source>
        <dbReference type="Proteomes" id="UP000822688"/>
    </source>
</evidence>
<evidence type="ECO:0000256" key="1">
    <source>
        <dbReference type="SAM" id="MobiDB-lite"/>
    </source>
</evidence>
<dbReference type="Proteomes" id="UP000822688">
    <property type="component" value="Chromosome 2"/>
</dbReference>
<accession>A0A8T0J1N1</accession>
<feature type="region of interest" description="Disordered" evidence="1">
    <location>
        <begin position="18"/>
        <end position="37"/>
    </location>
</feature>
<comment type="caution">
    <text evidence="2">The sequence shown here is derived from an EMBL/GenBank/DDBJ whole genome shotgun (WGS) entry which is preliminary data.</text>
</comment>
<evidence type="ECO:0000313" key="2">
    <source>
        <dbReference type="EMBL" id="KAG0589039.1"/>
    </source>
</evidence>
<dbReference type="AlphaFoldDB" id="A0A8T0J1N1"/>
<gene>
    <name evidence="2" type="ORF">KC19_2G287100</name>
</gene>
<organism evidence="2 3">
    <name type="scientific">Ceratodon purpureus</name>
    <name type="common">Fire moss</name>
    <name type="synonym">Dicranum purpureum</name>
    <dbReference type="NCBI Taxonomy" id="3225"/>
    <lineage>
        <taxon>Eukaryota</taxon>
        <taxon>Viridiplantae</taxon>
        <taxon>Streptophyta</taxon>
        <taxon>Embryophyta</taxon>
        <taxon>Bryophyta</taxon>
        <taxon>Bryophytina</taxon>
        <taxon>Bryopsida</taxon>
        <taxon>Dicranidae</taxon>
        <taxon>Pseudoditrichales</taxon>
        <taxon>Ditrichaceae</taxon>
        <taxon>Ceratodon</taxon>
    </lineage>
</organism>
<protein>
    <submittedName>
        <fullName evidence="2">Uncharacterized protein</fullName>
    </submittedName>
</protein>
<keyword evidence="3" id="KW-1185">Reference proteome</keyword>
<name>A0A8T0J1N1_CERPU</name>
<dbReference type="EMBL" id="CM026422">
    <property type="protein sequence ID" value="KAG0589039.1"/>
    <property type="molecule type" value="Genomic_DNA"/>
</dbReference>